<dbReference type="KEGG" id="mpq:ABA45_12635"/>
<feature type="domain" description="Helix-hairpin-helix DNA-binding motif class 1" evidence="2">
    <location>
        <begin position="36"/>
        <end position="55"/>
    </location>
</feature>
<evidence type="ECO:0000313" key="4">
    <source>
        <dbReference type="Proteomes" id="UP000036406"/>
    </source>
</evidence>
<keyword evidence="1" id="KW-0732">Signal</keyword>
<protein>
    <submittedName>
        <fullName evidence="3">Competence protein ComEA</fullName>
    </submittedName>
</protein>
<dbReference type="Proteomes" id="UP000036406">
    <property type="component" value="Chromosome"/>
</dbReference>
<dbReference type="InterPro" id="IPR010994">
    <property type="entry name" value="RuvA_2-like"/>
</dbReference>
<dbReference type="InterPro" id="IPR003583">
    <property type="entry name" value="Hlx-hairpin-Hlx_DNA-bd_motif"/>
</dbReference>
<dbReference type="EMBL" id="CP011494">
    <property type="protein sequence ID" value="AKO53152.1"/>
    <property type="molecule type" value="Genomic_DNA"/>
</dbReference>
<dbReference type="SUPFAM" id="SSF47781">
    <property type="entry name" value="RuvA domain 2-like"/>
    <property type="match status" value="1"/>
</dbReference>
<dbReference type="GO" id="GO:0003677">
    <property type="term" value="F:DNA binding"/>
    <property type="evidence" value="ECO:0007669"/>
    <property type="project" value="InterPro"/>
</dbReference>
<dbReference type="PANTHER" id="PTHR21180:SF32">
    <property type="entry name" value="ENDONUCLEASE_EXONUCLEASE_PHOSPHATASE FAMILY DOMAIN-CONTAINING PROTEIN 1"/>
    <property type="match status" value="1"/>
</dbReference>
<dbReference type="AlphaFoldDB" id="A0A0H4IDV8"/>
<evidence type="ECO:0000256" key="1">
    <source>
        <dbReference type="SAM" id="SignalP"/>
    </source>
</evidence>
<dbReference type="GO" id="GO:0006281">
    <property type="term" value="P:DNA repair"/>
    <property type="evidence" value="ECO:0007669"/>
    <property type="project" value="InterPro"/>
</dbReference>
<dbReference type="Gene3D" id="1.10.150.280">
    <property type="entry name" value="AF1531-like domain"/>
    <property type="match status" value="1"/>
</dbReference>
<proteinExistence type="predicted"/>
<dbReference type="InterPro" id="IPR004509">
    <property type="entry name" value="Competence_ComEA_HhH"/>
</dbReference>
<organism evidence="3 4">
    <name type="scientific">Marinobacter psychrophilus</name>
    <dbReference type="NCBI Taxonomy" id="330734"/>
    <lineage>
        <taxon>Bacteria</taxon>
        <taxon>Pseudomonadati</taxon>
        <taxon>Pseudomonadota</taxon>
        <taxon>Gammaproteobacteria</taxon>
        <taxon>Pseudomonadales</taxon>
        <taxon>Marinobacteraceae</taxon>
        <taxon>Marinobacter</taxon>
    </lineage>
</organism>
<feature type="signal peptide" evidence="1">
    <location>
        <begin position="1"/>
        <end position="23"/>
    </location>
</feature>
<keyword evidence="4" id="KW-1185">Reference proteome</keyword>
<evidence type="ECO:0000259" key="2">
    <source>
        <dbReference type="SMART" id="SM00278"/>
    </source>
</evidence>
<sequence length="97" mass="10097">MKHSSLLATLTLLLSLMSGFAFAQAASININTADSTSLASLSGIGQSKAEAIVEYREANGPFTSTQDLANVKGIGARTVEKNANRLTTQDTNSPKAP</sequence>
<name>A0A0H4IDV8_9GAMM</name>
<dbReference type="NCBIfam" id="TIGR00426">
    <property type="entry name" value="competence protein ComEA helix-hairpin-helix repeat region"/>
    <property type="match status" value="1"/>
</dbReference>
<evidence type="ECO:0000313" key="3">
    <source>
        <dbReference type="EMBL" id="AKO53152.1"/>
    </source>
</evidence>
<dbReference type="PATRIC" id="fig|330734.3.peg.2647"/>
<accession>A0A0H4IDV8</accession>
<dbReference type="SMART" id="SM00278">
    <property type="entry name" value="HhH1"/>
    <property type="match status" value="2"/>
</dbReference>
<reference evidence="3 4" key="1">
    <citation type="submission" date="2015-05" db="EMBL/GenBank/DDBJ databases">
        <title>Complete genome of Marinobacter psychrophilus strain 20041T isolated from sea-ice of the Canadian Basin.</title>
        <authorList>
            <person name="Song L."/>
            <person name="Ren L."/>
            <person name="Yu Y."/>
            <person name="Wang X."/>
        </authorList>
    </citation>
    <scope>NUCLEOTIDE SEQUENCE [LARGE SCALE GENOMIC DNA]</scope>
    <source>
        <strain evidence="3 4">20041</strain>
    </source>
</reference>
<dbReference type="STRING" id="330734.ABA45_12635"/>
<gene>
    <name evidence="3" type="ORF">ABA45_12635</name>
</gene>
<feature type="domain" description="Helix-hairpin-helix DNA-binding motif class 1" evidence="2">
    <location>
        <begin position="66"/>
        <end position="85"/>
    </location>
</feature>
<feature type="chain" id="PRO_5005206165" evidence="1">
    <location>
        <begin position="24"/>
        <end position="97"/>
    </location>
</feature>
<dbReference type="PANTHER" id="PTHR21180">
    <property type="entry name" value="ENDONUCLEASE/EXONUCLEASE/PHOSPHATASE FAMILY DOMAIN-CONTAINING PROTEIN 1"/>
    <property type="match status" value="1"/>
</dbReference>
<dbReference type="Pfam" id="PF12836">
    <property type="entry name" value="HHH_3"/>
    <property type="match status" value="1"/>
</dbReference>
<dbReference type="GO" id="GO:0015628">
    <property type="term" value="P:protein secretion by the type II secretion system"/>
    <property type="evidence" value="ECO:0007669"/>
    <property type="project" value="TreeGrafter"/>
</dbReference>
<dbReference type="GO" id="GO:0015627">
    <property type="term" value="C:type II protein secretion system complex"/>
    <property type="evidence" value="ECO:0007669"/>
    <property type="project" value="TreeGrafter"/>
</dbReference>
<dbReference type="RefSeq" id="WP_048386628.1">
    <property type="nucleotide sequence ID" value="NZ_CP011494.1"/>
</dbReference>
<dbReference type="InterPro" id="IPR051675">
    <property type="entry name" value="Endo/Exo/Phosphatase_dom_1"/>
</dbReference>